<keyword evidence="1" id="KW-1133">Transmembrane helix</keyword>
<dbReference type="AlphaFoldDB" id="E6LLD1"/>
<evidence type="ECO:0000313" key="2">
    <source>
        <dbReference type="EMBL" id="EFU77348.1"/>
    </source>
</evidence>
<gene>
    <name evidence="2" type="ORF">HMPREF0381_0766</name>
</gene>
<feature type="transmembrane region" description="Helical" evidence="1">
    <location>
        <begin position="74"/>
        <end position="92"/>
    </location>
</feature>
<comment type="caution">
    <text evidence="2">The sequence shown here is derived from an EMBL/GenBank/DDBJ whole genome shotgun (WGS) entry which is preliminary data.</text>
</comment>
<organism evidence="2 3">
    <name type="scientific">Lachnoanaerobaculum saburreum DSM 3986</name>
    <dbReference type="NCBI Taxonomy" id="887325"/>
    <lineage>
        <taxon>Bacteria</taxon>
        <taxon>Bacillati</taxon>
        <taxon>Bacillota</taxon>
        <taxon>Clostridia</taxon>
        <taxon>Lachnospirales</taxon>
        <taxon>Lachnospiraceae</taxon>
        <taxon>Lachnoanaerobaculum</taxon>
    </lineage>
</organism>
<protein>
    <submittedName>
        <fullName evidence="2">Uncharacterized protein</fullName>
    </submittedName>
</protein>
<feature type="transmembrane region" description="Helical" evidence="1">
    <location>
        <begin position="12"/>
        <end position="29"/>
    </location>
</feature>
<dbReference type="RefSeq" id="WP_008750535.1">
    <property type="nucleotide sequence ID" value="NZ_GL622296.1"/>
</dbReference>
<keyword evidence="1" id="KW-0472">Membrane</keyword>
<dbReference type="EMBL" id="AEPW01000025">
    <property type="protein sequence ID" value="EFU77348.1"/>
    <property type="molecule type" value="Genomic_DNA"/>
</dbReference>
<evidence type="ECO:0000313" key="3">
    <source>
        <dbReference type="Proteomes" id="UP000003434"/>
    </source>
</evidence>
<feature type="transmembrane region" description="Helical" evidence="1">
    <location>
        <begin position="35"/>
        <end position="54"/>
    </location>
</feature>
<proteinExistence type="predicted"/>
<sequence>MEFKEKKNSNKRLIVVSIILLAVAVFAYFDREKFCWALFIIGCIAYGGGGISYVKKKLDENYKERYESTKAAAVLICLIIHLIGVAAFIWVLEENEKNKVEDTKPYYSILAPSHGTGTINRKEMEEYLEKELYYSELRSAYITDKKKEWIDSVNKCLDDIVVDRKKQ</sequence>
<dbReference type="eggNOG" id="ENOG5030H20">
    <property type="taxonomic scope" value="Bacteria"/>
</dbReference>
<keyword evidence="1" id="KW-0812">Transmembrane</keyword>
<accession>E6LLD1</accession>
<name>E6LLD1_9FIRM</name>
<dbReference type="HOGENOM" id="CLU_1568717_0_0_9"/>
<reference evidence="2 3" key="1">
    <citation type="submission" date="2010-12" db="EMBL/GenBank/DDBJ databases">
        <authorList>
            <person name="Muzny D."/>
            <person name="Qin X."/>
            <person name="Deng J."/>
            <person name="Jiang H."/>
            <person name="Liu Y."/>
            <person name="Qu J."/>
            <person name="Song X.-Z."/>
            <person name="Zhang L."/>
            <person name="Thornton R."/>
            <person name="Coyle M."/>
            <person name="Francisco L."/>
            <person name="Jackson L."/>
            <person name="Javaid M."/>
            <person name="Korchina V."/>
            <person name="Kovar C."/>
            <person name="Mata R."/>
            <person name="Mathew T."/>
            <person name="Ngo R."/>
            <person name="Nguyen L."/>
            <person name="Nguyen N."/>
            <person name="Okwuonu G."/>
            <person name="Ongeri F."/>
            <person name="Pham C."/>
            <person name="Simmons D."/>
            <person name="Wilczek-Boney K."/>
            <person name="Hale W."/>
            <person name="Jakkamsetti A."/>
            <person name="Pham P."/>
            <person name="Ruth R."/>
            <person name="San Lucas F."/>
            <person name="Warren J."/>
            <person name="Zhang J."/>
            <person name="Zhao Z."/>
            <person name="Zhou C."/>
            <person name="Zhu D."/>
            <person name="Lee S."/>
            <person name="Bess C."/>
            <person name="Blankenburg K."/>
            <person name="Forbes L."/>
            <person name="Fu Q."/>
            <person name="Gubbala S."/>
            <person name="Hirani K."/>
            <person name="Jayaseelan J.C."/>
            <person name="Lara F."/>
            <person name="Munidasa M."/>
            <person name="Palculict T."/>
            <person name="Patil S."/>
            <person name="Pu L.-L."/>
            <person name="Saada N."/>
            <person name="Tang L."/>
            <person name="Weissenberger G."/>
            <person name="Zhu Y."/>
            <person name="Hemphill L."/>
            <person name="Shang Y."/>
            <person name="Youmans B."/>
            <person name="Ayvaz T."/>
            <person name="Ross M."/>
            <person name="Santibanez J."/>
            <person name="Aqrawi P."/>
            <person name="Gross S."/>
            <person name="Joshi V."/>
            <person name="Fowler G."/>
            <person name="Nazareth L."/>
            <person name="Reid J."/>
            <person name="Worley K."/>
            <person name="Petrosino J."/>
            <person name="Highlander S."/>
            <person name="Gibbs R."/>
        </authorList>
    </citation>
    <scope>NUCLEOTIDE SEQUENCE [LARGE SCALE GENOMIC DNA]</scope>
    <source>
        <strain evidence="2 3">DSM 3986</strain>
    </source>
</reference>
<evidence type="ECO:0000256" key="1">
    <source>
        <dbReference type="SAM" id="Phobius"/>
    </source>
</evidence>
<dbReference type="Proteomes" id="UP000003434">
    <property type="component" value="Unassembled WGS sequence"/>
</dbReference>